<dbReference type="RefSeq" id="WP_076483082.1">
    <property type="nucleotide sequence ID" value="NZ_FTOG01000001.1"/>
</dbReference>
<evidence type="ECO:0000313" key="5">
    <source>
        <dbReference type="Proteomes" id="UP000186221"/>
    </source>
</evidence>
<dbReference type="InterPro" id="IPR029033">
    <property type="entry name" value="His_PPase_superfam"/>
</dbReference>
<dbReference type="GO" id="GO:0045820">
    <property type="term" value="P:negative regulation of glycolytic process"/>
    <property type="evidence" value="ECO:0007669"/>
    <property type="project" value="TreeGrafter"/>
</dbReference>
<keyword evidence="5" id="KW-1185">Reference proteome</keyword>
<dbReference type="CDD" id="cd07067">
    <property type="entry name" value="HP_PGM_like"/>
    <property type="match status" value="1"/>
</dbReference>
<dbReference type="EMBL" id="FTOG01000001">
    <property type="protein sequence ID" value="SIS41771.1"/>
    <property type="molecule type" value="Genomic_DNA"/>
</dbReference>
<evidence type="ECO:0000256" key="2">
    <source>
        <dbReference type="PIRSR" id="PIRSR613078-1"/>
    </source>
</evidence>
<keyword evidence="1" id="KW-0378">Hydrolase</keyword>
<feature type="binding site" evidence="3">
    <location>
        <position position="63"/>
    </location>
    <ligand>
        <name>substrate</name>
    </ligand>
</feature>
<dbReference type="GO" id="GO:0004331">
    <property type="term" value="F:fructose-2,6-bisphosphate 2-phosphatase activity"/>
    <property type="evidence" value="ECO:0007669"/>
    <property type="project" value="TreeGrafter"/>
</dbReference>
<dbReference type="InterPro" id="IPR013078">
    <property type="entry name" value="His_Pase_superF_clade-1"/>
</dbReference>
<organism evidence="4 5">
    <name type="scientific">Rhodobacter aestuarii</name>
    <dbReference type="NCBI Taxonomy" id="453582"/>
    <lineage>
        <taxon>Bacteria</taxon>
        <taxon>Pseudomonadati</taxon>
        <taxon>Pseudomonadota</taxon>
        <taxon>Alphaproteobacteria</taxon>
        <taxon>Rhodobacterales</taxon>
        <taxon>Rhodobacter group</taxon>
        <taxon>Rhodobacter</taxon>
    </lineage>
</organism>
<feature type="active site" description="Tele-phosphohistidine intermediate" evidence="2">
    <location>
        <position position="14"/>
    </location>
</feature>
<dbReference type="SMART" id="SM00855">
    <property type="entry name" value="PGAM"/>
    <property type="match status" value="1"/>
</dbReference>
<feature type="binding site" evidence="3">
    <location>
        <begin position="13"/>
        <end position="20"/>
    </location>
    <ligand>
        <name>substrate</name>
    </ligand>
</feature>
<dbReference type="PIRSF" id="PIRSF000709">
    <property type="entry name" value="6PFK_2-Ptase"/>
    <property type="match status" value="1"/>
</dbReference>
<dbReference type="STRING" id="453582.SAMN05421580_10198"/>
<dbReference type="OrthoDB" id="9781415at2"/>
<dbReference type="PANTHER" id="PTHR46517">
    <property type="entry name" value="FRUCTOSE-2,6-BISPHOSPHATASE TIGAR"/>
    <property type="match status" value="1"/>
</dbReference>
<dbReference type="Proteomes" id="UP000186221">
    <property type="component" value="Unassembled WGS sequence"/>
</dbReference>
<proteinExistence type="predicted"/>
<dbReference type="PROSITE" id="PS00175">
    <property type="entry name" value="PG_MUTASE"/>
    <property type="match status" value="1"/>
</dbReference>
<dbReference type="InterPro" id="IPR051695">
    <property type="entry name" value="Phosphoglycerate_Mutase"/>
</dbReference>
<dbReference type="SUPFAM" id="SSF53254">
    <property type="entry name" value="Phosphoglycerate mutase-like"/>
    <property type="match status" value="1"/>
</dbReference>
<protein>
    <submittedName>
        <fullName evidence="4">Probable phosphoglycerate mutase</fullName>
    </submittedName>
</protein>
<name>A0A1N7IXP7_9RHOB</name>
<dbReference type="PANTHER" id="PTHR46517:SF1">
    <property type="entry name" value="FRUCTOSE-2,6-BISPHOSPHATASE TIGAR"/>
    <property type="match status" value="1"/>
</dbReference>
<dbReference type="GO" id="GO:0043456">
    <property type="term" value="P:regulation of pentose-phosphate shunt"/>
    <property type="evidence" value="ECO:0007669"/>
    <property type="project" value="TreeGrafter"/>
</dbReference>
<evidence type="ECO:0000313" key="4">
    <source>
        <dbReference type="EMBL" id="SIS41771.1"/>
    </source>
</evidence>
<dbReference type="AlphaFoldDB" id="A0A1N7IXP7"/>
<reference evidence="5" key="1">
    <citation type="submission" date="2017-01" db="EMBL/GenBank/DDBJ databases">
        <authorList>
            <person name="Varghese N."/>
            <person name="Submissions S."/>
        </authorList>
    </citation>
    <scope>NUCLEOTIDE SEQUENCE [LARGE SCALE GENOMIC DNA]</scope>
    <source>
        <strain evidence="5">DSM 19945</strain>
    </source>
</reference>
<dbReference type="Pfam" id="PF00300">
    <property type="entry name" value="His_Phos_1"/>
    <property type="match status" value="1"/>
</dbReference>
<dbReference type="InterPro" id="IPR001345">
    <property type="entry name" value="PG/BPGM_mutase_AS"/>
</dbReference>
<accession>A0A1N7IXP7</accession>
<evidence type="ECO:0000256" key="3">
    <source>
        <dbReference type="PIRSR" id="PIRSR613078-2"/>
    </source>
</evidence>
<dbReference type="Gene3D" id="3.40.50.1240">
    <property type="entry name" value="Phosphoglycerate mutase-like"/>
    <property type="match status" value="1"/>
</dbReference>
<dbReference type="GO" id="GO:0005829">
    <property type="term" value="C:cytosol"/>
    <property type="evidence" value="ECO:0007669"/>
    <property type="project" value="TreeGrafter"/>
</dbReference>
<gene>
    <name evidence="4" type="ORF">SAMN05421580_10198</name>
</gene>
<sequence length="186" mass="20283">MVALPPGAFWLMRHGETAANAQDIICGQTDLPLSARGRAQADQAAAFLADLPMARIVTTPLLRARQTAQALAARCGLVPEVVEDLAERNWGALEGQPRSALRREETPPGGEAPAAFRARIRAGFAQIDRSKPVLIVAHSGTAREIHALLSQAPHRRLWNAETVLWQPDREVLPNTWHCHDCFKPAG</sequence>
<feature type="active site" description="Proton donor/acceptor" evidence="2">
    <location>
        <position position="87"/>
    </location>
</feature>
<evidence type="ECO:0000256" key="1">
    <source>
        <dbReference type="ARBA" id="ARBA00022801"/>
    </source>
</evidence>